<protein>
    <submittedName>
        <fullName evidence="2">DAB2IP</fullName>
    </submittedName>
</protein>
<gene>
    <name evidence="2" type="ORF">LAZ67_21002380</name>
</gene>
<keyword evidence="1" id="KW-0812">Transmembrane</keyword>
<name>A0ABY6LQ21_9ARAC</name>
<evidence type="ECO:0000313" key="2">
    <source>
        <dbReference type="EMBL" id="UYV82477.1"/>
    </source>
</evidence>
<keyword evidence="1" id="KW-1133">Transmembrane helix</keyword>
<proteinExistence type="predicted"/>
<dbReference type="SUPFAM" id="SSF49562">
    <property type="entry name" value="C2 domain (Calcium/lipid-binding domain, CaLB)"/>
    <property type="match status" value="1"/>
</dbReference>
<sequence length="110" mass="13385">MAQAISNFQLHEVFLLQVCLCIYRFFCEIYLDKTLYAKTSSRQKAEMCFWGEQFEFDHLPAFEHVNIYIYREADKKKRKEKNVLIGKYHISYIILFFTYTFNRKILSRNS</sequence>
<evidence type="ECO:0000256" key="1">
    <source>
        <dbReference type="SAM" id="Phobius"/>
    </source>
</evidence>
<reference evidence="2 3" key="1">
    <citation type="submission" date="2022-01" db="EMBL/GenBank/DDBJ databases">
        <title>A chromosomal length assembly of Cordylochernes scorpioides.</title>
        <authorList>
            <person name="Zeh D."/>
            <person name="Zeh J."/>
        </authorList>
    </citation>
    <scope>NUCLEOTIDE SEQUENCE [LARGE SCALE GENOMIC DNA]</scope>
    <source>
        <strain evidence="2">IN4F17</strain>
        <tissue evidence="2">Whole Body</tissue>
    </source>
</reference>
<organism evidence="2 3">
    <name type="scientific">Cordylochernes scorpioides</name>
    <dbReference type="NCBI Taxonomy" id="51811"/>
    <lineage>
        <taxon>Eukaryota</taxon>
        <taxon>Metazoa</taxon>
        <taxon>Ecdysozoa</taxon>
        <taxon>Arthropoda</taxon>
        <taxon>Chelicerata</taxon>
        <taxon>Arachnida</taxon>
        <taxon>Pseudoscorpiones</taxon>
        <taxon>Cheliferoidea</taxon>
        <taxon>Chernetidae</taxon>
        <taxon>Cordylochernes</taxon>
    </lineage>
</organism>
<accession>A0ABY6LQ21</accession>
<evidence type="ECO:0000313" key="3">
    <source>
        <dbReference type="Proteomes" id="UP001235939"/>
    </source>
</evidence>
<keyword evidence="3" id="KW-1185">Reference proteome</keyword>
<dbReference type="Proteomes" id="UP001235939">
    <property type="component" value="Chromosome 21"/>
</dbReference>
<feature type="transmembrane region" description="Helical" evidence="1">
    <location>
        <begin position="84"/>
        <end position="101"/>
    </location>
</feature>
<dbReference type="EMBL" id="CP092883">
    <property type="protein sequence ID" value="UYV82477.1"/>
    <property type="molecule type" value="Genomic_DNA"/>
</dbReference>
<keyword evidence="1" id="KW-0472">Membrane</keyword>
<dbReference type="InterPro" id="IPR035892">
    <property type="entry name" value="C2_domain_sf"/>
</dbReference>